<keyword evidence="3" id="KW-1185">Reference proteome</keyword>
<organism evidence="2 3">
    <name type="scientific">Sphingomonas kyeonggiensis</name>
    <dbReference type="NCBI Taxonomy" id="1268553"/>
    <lineage>
        <taxon>Bacteria</taxon>
        <taxon>Pseudomonadati</taxon>
        <taxon>Pseudomonadota</taxon>
        <taxon>Alphaproteobacteria</taxon>
        <taxon>Sphingomonadales</taxon>
        <taxon>Sphingomonadaceae</taxon>
        <taxon>Sphingomonas</taxon>
    </lineage>
</organism>
<gene>
    <name evidence="2" type="ORF">GGR46_001017</name>
</gene>
<dbReference type="EMBL" id="JACIEH010000001">
    <property type="protein sequence ID" value="MBB4097484.1"/>
    <property type="molecule type" value="Genomic_DNA"/>
</dbReference>
<dbReference type="RefSeq" id="WP_183995154.1">
    <property type="nucleotide sequence ID" value="NZ_JACIEH010000001.1"/>
</dbReference>
<sequence>MNTQPNGILSDAFMETVFQRFPSMAFSAAEFVLLLSAVEFAQRLTESPWLLILKFAVIGGFAAKSIHRLVIIPNDQRRKAATFFGLLLALGGTAILSFAAHDAVGAALLQLDDKQKDYALGRIEIRRKATDLGMRHGCWDSAAAETPLCQRIAEDERAKENALHRRIFGGESGIGH</sequence>
<protein>
    <submittedName>
        <fullName evidence="2">Uncharacterized protein</fullName>
    </submittedName>
</protein>
<accession>A0A7W6JQ30</accession>
<keyword evidence="1" id="KW-0812">Transmembrane</keyword>
<name>A0A7W6JQ30_9SPHN</name>
<feature type="transmembrane region" description="Helical" evidence="1">
    <location>
        <begin position="21"/>
        <end position="38"/>
    </location>
</feature>
<evidence type="ECO:0000313" key="2">
    <source>
        <dbReference type="EMBL" id="MBB4097484.1"/>
    </source>
</evidence>
<dbReference type="AlphaFoldDB" id="A0A7W6JQ30"/>
<feature type="transmembrane region" description="Helical" evidence="1">
    <location>
        <begin position="83"/>
        <end position="100"/>
    </location>
</feature>
<evidence type="ECO:0000256" key="1">
    <source>
        <dbReference type="SAM" id="Phobius"/>
    </source>
</evidence>
<reference evidence="2 3" key="1">
    <citation type="submission" date="2020-08" db="EMBL/GenBank/DDBJ databases">
        <title>Genomic Encyclopedia of Type Strains, Phase IV (KMG-IV): sequencing the most valuable type-strain genomes for metagenomic binning, comparative biology and taxonomic classification.</title>
        <authorList>
            <person name="Goeker M."/>
        </authorList>
    </citation>
    <scope>NUCLEOTIDE SEQUENCE [LARGE SCALE GENOMIC DNA]</scope>
    <source>
        <strain evidence="2 3">DSM 101806</strain>
    </source>
</reference>
<feature type="transmembrane region" description="Helical" evidence="1">
    <location>
        <begin position="50"/>
        <end position="71"/>
    </location>
</feature>
<keyword evidence="1" id="KW-1133">Transmembrane helix</keyword>
<dbReference type="Proteomes" id="UP000557392">
    <property type="component" value="Unassembled WGS sequence"/>
</dbReference>
<proteinExistence type="predicted"/>
<comment type="caution">
    <text evidence="2">The sequence shown here is derived from an EMBL/GenBank/DDBJ whole genome shotgun (WGS) entry which is preliminary data.</text>
</comment>
<evidence type="ECO:0000313" key="3">
    <source>
        <dbReference type="Proteomes" id="UP000557392"/>
    </source>
</evidence>
<keyword evidence="1" id="KW-0472">Membrane</keyword>